<dbReference type="Proteomes" id="UP001215151">
    <property type="component" value="Unassembled WGS sequence"/>
</dbReference>
<name>A0AAD7X797_9APHY</name>
<dbReference type="InterPro" id="IPR036188">
    <property type="entry name" value="FAD/NAD-bd_sf"/>
</dbReference>
<dbReference type="SUPFAM" id="SSF51905">
    <property type="entry name" value="FAD/NAD(P)-binding domain"/>
    <property type="match status" value="2"/>
</dbReference>
<organism evidence="4 5">
    <name type="scientific">Trametes cubensis</name>
    <dbReference type="NCBI Taxonomy" id="1111947"/>
    <lineage>
        <taxon>Eukaryota</taxon>
        <taxon>Fungi</taxon>
        <taxon>Dikarya</taxon>
        <taxon>Basidiomycota</taxon>
        <taxon>Agaricomycotina</taxon>
        <taxon>Agaricomycetes</taxon>
        <taxon>Polyporales</taxon>
        <taxon>Polyporaceae</taxon>
        <taxon>Trametes</taxon>
    </lineage>
</organism>
<dbReference type="InterPro" id="IPR050982">
    <property type="entry name" value="Auxin_biosynth/cation_transpt"/>
</dbReference>
<dbReference type="GO" id="GO:0050660">
    <property type="term" value="F:flavin adenine dinucleotide binding"/>
    <property type="evidence" value="ECO:0007669"/>
    <property type="project" value="InterPro"/>
</dbReference>
<evidence type="ECO:0000256" key="2">
    <source>
        <dbReference type="ARBA" id="ARBA00022827"/>
    </source>
</evidence>
<dbReference type="Pfam" id="PF00743">
    <property type="entry name" value="FMO-like"/>
    <property type="match status" value="1"/>
</dbReference>
<dbReference type="AlphaFoldDB" id="A0AAD7X797"/>
<keyword evidence="2" id="KW-0274">FAD</keyword>
<dbReference type="PANTHER" id="PTHR43539:SF68">
    <property type="entry name" value="FLAVIN-BINDING MONOOXYGENASE-LIKE PROTEIN (AFU_ORTHOLOGUE AFUA_4G09220)"/>
    <property type="match status" value="1"/>
</dbReference>
<keyword evidence="1" id="KW-0285">Flavoprotein</keyword>
<evidence type="ECO:0000256" key="1">
    <source>
        <dbReference type="ARBA" id="ARBA00022630"/>
    </source>
</evidence>
<keyword evidence="3" id="KW-0560">Oxidoreductase</keyword>
<dbReference type="GO" id="GO:0050661">
    <property type="term" value="F:NADP binding"/>
    <property type="evidence" value="ECO:0007669"/>
    <property type="project" value="InterPro"/>
</dbReference>
<sequence>MALDVHAIANKWLAAFSEALVNSDAATFSNSILPNGWLRDILVLTWNYRSLSGREKILQYVSAHISRASITDVKLNESTHLAPKVLEVPQLGATGAEFAFTFECDRGHGRAYVRLLPDEDGAYRALTVMLELVDLPGHEELSTLPLRDDLTGIPGRDMQREFAEWVRQVETNPYVLIVGAGQTGLQVAARFKQMNLPTLVIESNARVGDNWRKRYPSLTLHSPKGHACTLYQPYPSNWPDFTPRDKVADWLEQYSVTQDLVVWTSTEMVPRPAYDAATKLWDVTVVREGRQIKLRPGHIVIATGTLGKPYVPDLPSADKFRGDTLHSTGYNGGAAFAGKRVVVVGAGNSSIDICQDLVLHDAESVTMIQRSPTAIVARDWASGYLRASFPDDVPTPVSDLRSGSFPIGLVKEVSKATIQAVWDANKEVHDKLRKGGVKITLGDENQGLHVLGLMRLGGYWLDKGGADLIADGKIIVMSGVSPRSFTEQGLLMSDGSEIIADVVVFATGYIKMREVNTELLGEQVMSRVGQVFGLDDECEAYGSFRPCGHPGLWFAAASDFFTALQIKAMQLGILKGENDDDESSALP</sequence>
<gene>
    <name evidence="4" type="ORF">ONZ51_g9886</name>
</gene>
<proteinExistence type="predicted"/>
<keyword evidence="5" id="KW-1185">Reference proteome</keyword>
<dbReference type="GO" id="GO:0004499">
    <property type="term" value="F:N,N-dimethylaniline monooxygenase activity"/>
    <property type="evidence" value="ECO:0007669"/>
    <property type="project" value="InterPro"/>
</dbReference>
<protein>
    <submittedName>
        <fullName evidence="4">Uncharacterized protein</fullName>
    </submittedName>
</protein>
<reference evidence="4" key="1">
    <citation type="submission" date="2022-11" db="EMBL/GenBank/DDBJ databases">
        <title>Genome Sequence of Cubamyces cubensis.</title>
        <authorList>
            <person name="Buettner E."/>
        </authorList>
    </citation>
    <scope>NUCLEOTIDE SEQUENCE</scope>
    <source>
        <strain evidence="4">MPL-01</strain>
    </source>
</reference>
<dbReference type="Gene3D" id="3.50.50.60">
    <property type="entry name" value="FAD/NAD(P)-binding domain"/>
    <property type="match status" value="1"/>
</dbReference>
<dbReference type="PANTHER" id="PTHR43539">
    <property type="entry name" value="FLAVIN-BINDING MONOOXYGENASE-LIKE PROTEIN (AFU_ORTHOLOGUE AFUA_4G09220)"/>
    <property type="match status" value="1"/>
</dbReference>
<evidence type="ECO:0000313" key="4">
    <source>
        <dbReference type="EMBL" id="KAJ8463987.1"/>
    </source>
</evidence>
<dbReference type="InterPro" id="IPR020946">
    <property type="entry name" value="Flavin_mOase-like"/>
</dbReference>
<evidence type="ECO:0000256" key="3">
    <source>
        <dbReference type="ARBA" id="ARBA00023002"/>
    </source>
</evidence>
<dbReference type="PRINTS" id="PR00469">
    <property type="entry name" value="PNDRDTASEII"/>
</dbReference>
<dbReference type="EMBL" id="JAPEVG010000359">
    <property type="protein sequence ID" value="KAJ8463987.1"/>
    <property type="molecule type" value="Genomic_DNA"/>
</dbReference>
<comment type="caution">
    <text evidence="4">The sequence shown here is derived from an EMBL/GenBank/DDBJ whole genome shotgun (WGS) entry which is preliminary data.</text>
</comment>
<evidence type="ECO:0000313" key="5">
    <source>
        <dbReference type="Proteomes" id="UP001215151"/>
    </source>
</evidence>
<accession>A0AAD7X797</accession>